<dbReference type="AlphaFoldDB" id="A0A1F4XT75"/>
<keyword evidence="1" id="KW-1133">Transmembrane helix</keyword>
<accession>A0A1F4XT75</accession>
<evidence type="ECO:0000313" key="3">
    <source>
        <dbReference type="Proteomes" id="UP000178091"/>
    </source>
</evidence>
<evidence type="ECO:0000256" key="1">
    <source>
        <dbReference type="SAM" id="Phobius"/>
    </source>
</evidence>
<feature type="transmembrane region" description="Helical" evidence="1">
    <location>
        <begin position="12"/>
        <end position="30"/>
    </location>
</feature>
<dbReference type="Proteomes" id="UP000178091">
    <property type="component" value="Unassembled WGS sequence"/>
</dbReference>
<dbReference type="EMBL" id="MEWW01000007">
    <property type="protein sequence ID" value="OGC84931.1"/>
    <property type="molecule type" value="Genomic_DNA"/>
</dbReference>
<name>A0A1F4XT75_9BACT</name>
<evidence type="ECO:0000313" key="2">
    <source>
        <dbReference type="EMBL" id="OGC84931.1"/>
    </source>
</evidence>
<gene>
    <name evidence="2" type="ORF">A3F55_02840</name>
</gene>
<sequence>MIALSRQLAPVLLLAFIFAAVFGLYAMVALSPHEHEAGCASLSPLSVVCAEVLVHVGHWQNALLAIVVEILVVVALALFLVTRLAALAGEVVKLSNGLRIGLRI</sequence>
<keyword evidence="1" id="KW-0472">Membrane</keyword>
<reference evidence="2 3" key="1">
    <citation type="journal article" date="2016" name="Nat. Commun.">
        <title>Thousands of microbial genomes shed light on interconnected biogeochemical processes in an aquifer system.</title>
        <authorList>
            <person name="Anantharaman K."/>
            <person name="Brown C.T."/>
            <person name="Hug L.A."/>
            <person name="Sharon I."/>
            <person name="Castelle C.J."/>
            <person name="Probst A.J."/>
            <person name="Thomas B.C."/>
            <person name="Singh A."/>
            <person name="Wilkins M.J."/>
            <person name="Karaoz U."/>
            <person name="Brodie E.L."/>
            <person name="Williams K.H."/>
            <person name="Hubbard S.S."/>
            <person name="Banfield J.F."/>
        </authorList>
    </citation>
    <scope>NUCLEOTIDE SEQUENCE [LARGE SCALE GENOMIC DNA]</scope>
</reference>
<comment type="caution">
    <text evidence="2">The sequence shown here is derived from an EMBL/GenBank/DDBJ whole genome shotgun (WGS) entry which is preliminary data.</text>
</comment>
<proteinExistence type="predicted"/>
<protein>
    <submittedName>
        <fullName evidence="2">Uncharacterized protein</fullName>
    </submittedName>
</protein>
<organism evidence="2 3">
    <name type="scientific">Candidatus Adlerbacteria bacterium RIFCSPHIGHO2_12_FULL_53_18</name>
    <dbReference type="NCBI Taxonomy" id="1797242"/>
    <lineage>
        <taxon>Bacteria</taxon>
        <taxon>Candidatus Adleribacteriota</taxon>
    </lineage>
</organism>
<feature type="transmembrane region" description="Helical" evidence="1">
    <location>
        <begin position="62"/>
        <end position="86"/>
    </location>
</feature>
<keyword evidence="1" id="KW-0812">Transmembrane</keyword>